<sequence>MKIRVRVKPNSKKPYIEKGEDGIWVVAVREPATEGKANNAIIKAVAEELGLAQSKVQLVKGMKSKEKVLEIHE</sequence>
<dbReference type="Pfam" id="PF02594">
    <property type="entry name" value="DUF167"/>
    <property type="match status" value="1"/>
</dbReference>
<dbReference type="SMART" id="SM01152">
    <property type="entry name" value="DUF167"/>
    <property type="match status" value="1"/>
</dbReference>
<comment type="similarity">
    <text evidence="1">Belongs to the UPF0235 family.</text>
</comment>
<dbReference type="EMBL" id="RQEP01000018">
    <property type="protein sequence ID" value="TGK00782.1"/>
    <property type="molecule type" value="Genomic_DNA"/>
</dbReference>
<comment type="caution">
    <text evidence="2">The sequence shown here is derived from an EMBL/GenBank/DDBJ whole genome shotgun (WGS) entry which is preliminary data.</text>
</comment>
<organism evidence="2 3">
    <name type="scientific">Leptospira semungkisensis</name>
    <dbReference type="NCBI Taxonomy" id="2484985"/>
    <lineage>
        <taxon>Bacteria</taxon>
        <taxon>Pseudomonadati</taxon>
        <taxon>Spirochaetota</taxon>
        <taxon>Spirochaetia</taxon>
        <taxon>Leptospirales</taxon>
        <taxon>Leptospiraceae</taxon>
        <taxon>Leptospira</taxon>
    </lineage>
</organism>
<evidence type="ECO:0000256" key="1">
    <source>
        <dbReference type="ARBA" id="ARBA00010364"/>
    </source>
</evidence>
<dbReference type="GO" id="GO:0005737">
    <property type="term" value="C:cytoplasm"/>
    <property type="evidence" value="ECO:0007669"/>
    <property type="project" value="TreeGrafter"/>
</dbReference>
<dbReference type="PANTHER" id="PTHR13420:SF7">
    <property type="entry name" value="UPF0235 PROTEIN C15ORF40"/>
    <property type="match status" value="1"/>
</dbReference>
<dbReference type="Gene3D" id="3.30.1200.10">
    <property type="entry name" value="YggU-like"/>
    <property type="match status" value="1"/>
</dbReference>
<dbReference type="AlphaFoldDB" id="A0A4R9FPU3"/>
<dbReference type="PANTHER" id="PTHR13420">
    <property type="entry name" value="UPF0235 PROTEIN C15ORF40"/>
    <property type="match status" value="1"/>
</dbReference>
<name>A0A4R9FPU3_9LEPT</name>
<reference evidence="2" key="1">
    <citation type="journal article" date="2019" name="PLoS Negl. Trop. Dis.">
        <title>Revisiting the worldwide diversity of Leptospira species in the environment.</title>
        <authorList>
            <person name="Vincent A.T."/>
            <person name="Schiettekatte O."/>
            <person name="Bourhy P."/>
            <person name="Veyrier F.J."/>
            <person name="Picardeau M."/>
        </authorList>
    </citation>
    <scope>NUCLEOTIDE SEQUENCE [LARGE SCALE GENOMIC DNA]</scope>
    <source>
        <strain evidence="2">SSS9</strain>
    </source>
</reference>
<dbReference type="InterPro" id="IPR003746">
    <property type="entry name" value="DUF167"/>
</dbReference>
<dbReference type="OrthoDB" id="9800587at2"/>
<gene>
    <name evidence="2" type="ORF">EHO59_12670</name>
</gene>
<keyword evidence="3" id="KW-1185">Reference proteome</keyword>
<dbReference type="Proteomes" id="UP000297453">
    <property type="component" value="Unassembled WGS sequence"/>
</dbReference>
<dbReference type="RefSeq" id="WP_135588613.1">
    <property type="nucleotide sequence ID" value="NZ_RQEP01000018.1"/>
</dbReference>
<protein>
    <submittedName>
        <fullName evidence="2">DUF167 domain-containing protein</fullName>
    </submittedName>
</protein>
<accession>A0A4R9FPU3</accession>
<dbReference type="InterPro" id="IPR036591">
    <property type="entry name" value="YggU-like_sf"/>
</dbReference>
<evidence type="ECO:0000313" key="3">
    <source>
        <dbReference type="Proteomes" id="UP000297453"/>
    </source>
</evidence>
<dbReference type="SUPFAM" id="SSF69786">
    <property type="entry name" value="YggU-like"/>
    <property type="match status" value="1"/>
</dbReference>
<proteinExistence type="inferred from homology"/>
<dbReference type="NCBIfam" id="TIGR00251">
    <property type="entry name" value="DUF167 family protein"/>
    <property type="match status" value="1"/>
</dbReference>
<evidence type="ECO:0000313" key="2">
    <source>
        <dbReference type="EMBL" id="TGK00782.1"/>
    </source>
</evidence>